<evidence type="ECO:0000256" key="1">
    <source>
        <dbReference type="SAM" id="MobiDB-lite"/>
    </source>
</evidence>
<dbReference type="InterPro" id="IPR025631">
    <property type="entry name" value="Porin_10"/>
</dbReference>
<accession>A0A6N6MEU3</accession>
<evidence type="ECO:0000313" key="3">
    <source>
        <dbReference type="Proteomes" id="UP000441333"/>
    </source>
</evidence>
<evidence type="ECO:0008006" key="4">
    <source>
        <dbReference type="Google" id="ProtNLM"/>
    </source>
</evidence>
<feature type="region of interest" description="Disordered" evidence="1">
    <location>
        <begin position="43"/>
        <end position="62"/>
    </location>
</feature>
<organism evidence="2 3">
    <name type="scientific">Pseudotamlana haliotis</name>
    <dbReference type="NCBI Taxonomy" id="2614804"/>
    <lineage>
        <taxon>Bacteria</taxon>
        <taxon>Pseudomonadati</taxon>
        <taxon>Bacteroidota</taxon>
        <taxon>Flavobacteriia</taxon>
        <taxon>Flavobacteriales</taxon>
        <taxon>Flavobacteriaceae</taxon>
        <taxon>Pseudotamlana</taxon>
    </lineage>
</organism>
<dbReference type="EMBL" id="WAAT01000044">
    <property type="protein sequence ID" value="KAB1067881.1"/>
    <property type="molecule type" value="Genomic_DNA"/>
</dbReference>
<reference evidence="2 3" key="1">
    <citation type="submission" date="2019-09" db="EMBL/GenBank/DDBJ databases">
        <authorList>
            <person name="Cao W.R."/>
        </authorList>
    </citation>
    <scope>NUCLEOTIDE SEQUENCE [LARGE SCALE GENOMIC DNA]</scope>
    <source>
        <strain evidence="2 3">B1N29</strain>
    </source>
</reference>
<feature type="compositionally biased region" description="Basic and acidic residues" evidence="1">
    <location>
        <begin position="49"/>
        <end position="62"/>
    </location>
</feature>
<protein>
    <recommendedName>
        <fullName evidence="4">Porin</fullName>
    </recommendedName>
</protein>
<dbReference type="Pfam" id="PF14121">
    <property type="entry name" value="Porin_10"/>
    <property type="match status" value="1"/>
</dbReference>
<comment type="caution">
    <text evidence="2">The sequence shown here is derived from an EMBL/GenBank/DDBJ whole genome shotgun (WGS) entry which is preliminary data.</text>
</comment>
<keyword evidence="3" id="KW-1185">Reference proteome</keyword>
<sequence length="667" mass="77336">MILTIKGNTEKRKPQLLKLCFVSVLLLFANIISAQVDLEQGLGEPSQDSIREPRPAEGRTDNKKVKLKGDIEQYQIISHAYDTTFVDTTLSVHKDYKFNYLRKDNFGLIPFSNLGQTYNSLTYNFESTALMPLFGARARHFNYMEVEDINYYRVPTPLTELFYKTAFEQGQLVDAFFTTNMTPRINFSIAYKGLRSLGKYQHLLTSTGNFRFTLSYASKNDRYHARGHWVTQDLMNQENGGLDDASVINFESGDPEFLDRSILEVGFEDAENMVVGKRYHLDHFYKIINNNDSISKNLLTVNHIISAESKYYEYQQNTANTDYFGSSFNASNLSDKVTLKTLYNELQLNYSNHIIGDLQFNINDSYYNYGYDQLVIVEGETIINRLKGDVVAVGAMYHKQYKGFDLSGDIGANIAGDFDGNYFKADASFKLNKDIEAMASINHSSKMPNFNTLLYQSNYLDYNWENDFSNVESQQLAFKVVSDRWATVSVDFSTIDNYIYFKGDPVTGQVSPFQNDKTINYLRVRLDKEFRLGKFALNNTIEYQNVDDENQVLNVPEFNTRNTLYFSSHMFKKALFLQTGLTFNYFTKYYMDAYNPVLAEFYVQNDREYGNFPRFDYFVNVKIRQARLFLKAEHFNSSFTGYNFYSAPNNPYRDFVVRFGVVWDLFL</sequence>
<dbReference type="RefSeq" id="WP_150939281.1">
    <property type="nucleotide sequence ID" value="NZ_WAAT01000044.1"/>
</dbReference>
<dbReference type="Proteomes" id="UP000441333">
    <property type="component" value="Unassembled WGS sequence"/>
</dbReference>
<dbReference type="AlphaFoldDB" id="A0A6N6MEU3"/>
<evidence type="ECO:0000313" key="2">
    <source>
        <dbReference type="EMBL" id="KAB1067881.1"/>
    </source>
</evidence>
<proteinExistence type="predicted"/>
<name>A0A6N6MEU3_9FLAO</name>
<gene>
    <name evidence="2" type="ORF">F6U93_09770</name>
</gene>